<protein>
    <submittedName>
        <fullName evidence="1">Uncharacterized protein</fullName>
    </submittedName>
</protein>
<name>A0A1Y3B3V9_EURMA</name>
<dbReference type="EMBL" id="MUJZ01045936">
    <property type="protein sequence ID" value="OTF74668.1"/>
    <property type="molecule type" value="Genomic_DNA"/>
</dbReference>
<proteinExistence type="predicted"/>
<dbReference type="Proteomes" id="UP000194236">
    <property type="component" value="Unassembled WGS sequence"/>
</dbReference>
<dbReference type="AlphaFoldDB" id="A0A1Y3B3V9"/>
<evidence type="ECO:0000313" key="2">
    <source>
        <dbReference type="Proteomes" id="UP000194236"/>
    </source>
</evidence>
<comment type="caution">
    <text evidence="1">The sequence shown here is derived from an EMBL/GenBank/DDBJ whole genome shotgun (WGS) entry which is preliminary data.</text>
</comment>
<keyword evidence="2" id="KW-1185">Reference proteome</keyword>
<evidence type="ECO:0000313" key="1">
    <source>
        <dbReference type="EMBL" id="OTF74668.1"/>
    </source>
</evidence>
<accession>A0A1Y3B3V9</accession>
<gene>
    <name evidence="1" type="ORF">BLA29_006179</name>
</gene>
<reference evidence="1 2" key="1">
    <citation type="submission" date="2017-03" db="EMBL/GenBank/DDBJ databases">
        <title>Genome Survey of Euroglyphus maynei.</title>
        <authorList>
            <person name="Arlian L.G."/>
            <person name="Morgan M.S."/>
            <person name="Rider S.D."/>
        </authorList>
    </citation>
    <scope>NUCLEOTIDE SEQUENCE [LARGE SCALE GENOMIC DNA]</scope>
    <source>
        <strain evidence="1">Arlian Lab</strain>
        <tissue evidence="1">Whole body</tissue>
    </source>
</reference>
<sequence length="59" mass="7020">MPNLLFEFRSTNSDRIYLGQARLDEHYFKDTDKTSKEPSKIQLPIMMFVLRKINNKSVN</sequence>
<organism evidence="1 2">
    <name type="scientific">Euroglyphus maynei</name>
    <name type="common">Mayne's house dust mite</name>
    <dbReference type="NCBI Taxonomy" id="6958"/>
    <lineage>
        <taxon>Eukaryota</taxon>
        <taxon>Metazoa</taxon>
        <taxon>Ecdysozoa</taxon>
        <taxon>Arthropoda</taxon>
        <taxon>Chelicerata</taxon>
        <taxon>Arachnida</taxon>
        <taxon>Acari</taxon>
        <taxon>Acariformes</taxon>
        <taxon>Sarcoptiformes</taxon>
        <taxon>Astigmata</taxon>
        <taxon>Psoroptidia</taxon>
        <taxon>Analgoidea</taxon>
        <taxon>Pyroglyphidae</taxon>
        <taxon>Pyroglyphinae</taxon>
        <taxon>Euroglyphus</taxon>
    </lineage>
</organism>